<dbReference type="Proteomes" id="UP000235371">
    <property type="component" value="Unassembled WGS sequence"/>
</dbReference>
<accession>A0A2J6T2G5</accession>
<name>A0A2J6T2G5_9HELO</name>
<organism evidence="2 3">
    <name type="scientific">Hyaloscypha bicolor E</name>
    <dbReference type="NCBI Taxonomy" id="1095630"/>
    <lineage>
        <taxon>Eukaryota</taxon>
        <taxon>Fungi</taxon>
        <taxon>Dikarya</taxon>
        <taxon>Ascomycota</taxon>
        <taxon>Pezizomycotina</taxon>
        <taxon>Leotiomycetes</taxon>
        <taxon>Helotiales</taxon>
        <taxon>Hyaloscyphaceae</taxon>
        <taxon>Hyaloscypha</taxon>
        <taxon>Hyaloscypha bicolor</taxon>
    </lineage>
</organism>
<dbReference type="InParanoid" id="A0A2J6T2G5"/>
<sequence length="196" mass="22094">MEAVLPPRYTVQSARNPFRRPRAETVDSCLKYSLGGEPRTINATRYRIYQSIFDRSCSEPYLISENVAIKVLRLSALQDEVLGVLWDDALNATFECSSSVEPREEFLKKDEFLIILAGLQRQLGLDDESFKERLSNRDEADPAQVRSSGGEVTSLDPQKTPLLNLQVFAVSEDVEQDVAQKRIVSSPNSTKALRQQ</sequence>
<feature type="region of interest" description="Disordered" evidence="1">
    <location>
        <begin position="134"/>
        <end position="158"/>
    </location>
</feature>
<dbReference type="RefSeq" id="XP_024734116.1">
    <property type="nucleotide sequence ID" value="XM_024873229.1"/>
</dbReference>
<dbReference type="GeneID" id="36581309"/>
<evidence type="ECO:0000256" key="1">
    <source>
        <dbReference type="SAM" id="MobiDB-lite"/>
    </source>
</evidence>
<proteinExistence type="predicted"/>
<dbReference type="AlphaFoldDB" id="A0A2J6T2G5"/>
<keyword evidence="3" id="KW-1185">Reference proteome</keyword>
<evidence type="ECO:0000313" key="3">
    <source>
        <dbReference type="Proteomes" id="UP000235371"/>
    </source>
</evidence>
<gene>
    <name evidence="2" type="ORF">K444DRAFT_49294</name>
</gene>
<evidence type="ECO:0000313" key="2">
    <source>
        <dbReference type="EMBL" id="PMD57212.1"/>
    </source>
</evidence>
<reference evidence="2 3" key="1">
    <citation type="submission" date="2016-04" db="EMBL/GenBank/DDBJ databases">
        <title>A degradative enzymes factory behind the ericoid mycorrhizal symbiosis.</title>
        <authorList>
            <consortium name="DOE Joint Genome Institute"/>
            <person name="Martino E."/>
            <person name="Morin E."/>
            <person name="Grelet G."/>
            <person name="Kuo A."/>
            <person name="Kohler A."/>
            <person name="Daghino S."/>
            <person name="Barry K."/>
            <person name="Choi C."/>
            <person name="Cichocki N."/>
            <person name="Clum A."/>
            <person name="Copeland A."/>
            <person name="Hainaut M."/>
            <person name="Haridas S."/>
            <person name="Labutti K."/>
            <person name="Lindquist E."/>
            <person name="Lipzen A."/>
            <person name="Khouja H.-R."/>
            <person name="Murat C."/>
            <person name="Ohm R."/>
            <person name="Olson A."/>
            <person name="Spatafora J."/>
            <person name="Veneault-Fourrey C."/>
            <person name="Henrissat B."/>
            <person name="Grigoriev I."/>
            <person name="Martin F."/>
            <person name="Perotto S."/>
        </authorList>
    </citation>
    <scope>NUCLEOTIDE SEQUENCE [LARGE SCALE GENOMIC DNA]</scope>
    <source>
        <strain evidence="2 3">E</strain>
    </source>
</reference>
<feature type="compositionally biased region" description="Polar residues" evidence="1">
    <location>
        <begin position="145"/>
        <end position="158"/>
    </location>
</feature>
<protein>
    <submittedName>
        <fullName evidence="2">Uncharacterized protein</fullName>
    </submittedName>
</protein>
<dbReference type="EMBL" id="KZ613847">
    <property type="protein sequence ID" value="PMD57212.1"/>
    <property type="molecule type" value="Genomic_DNA"/>
</dbReference>